<accession>A0A654DPB7</accession>
<evidence type="ECO:0000313" key="1">
    <source>
        <dbReference type="EMBL" id="VXD07060.1"/>
    </source>
</evidence>
<dbReference type="Proteomes" id="UP000432350">
    <property type="component" value="Unassembled WGS sequence"/>
</dbReference>
<proteinExistence type="predicted"/>
<dbReference type="AlphaFoldDB" id="A0A654DPB7"/>
<protein>
    <submittedName>
        <fullName evidence="1">Uncharacterized protein</fullName>
    </submittedName>
</protein>
<name>A0A654DPB7_SPHMU</name>
<sequence>MNTQLTMTVLMTILTLTSLGQNNDHKSVHSSADKVFIKSLEERQIGKVSIIFLYPHFTL</sequence>
<evidence type="ECO:0000313" key="2">
    <source>
        <dbReference type="Proteomes" id="UP000432350"/>
    </source>
</evidence>
<organism evidence="1 2">
    <name type="scientific">Sphingobacterium multivorum</name>
    <dbReference type="NCBI Taxonomy" id="28454"/>
    <lineage>
        <taxon>Bacteria</taxon>
        <taxon>Pseudomonadati</taxon>
        <taxon>Bacteroidota</taxon>
        <taxon>Sphingobacteriia</taxon>
        <taxon>Sphingobacteriales</taxon>
        <taxon>Sphingobacteriaceae</taxon>
        <taxon>Sphingobacterium</taxon>
    </lineage>
</organism>
<gene>
    <name evidence="1" type="ORF">SPHINGO8BC_80010</name>
</gene>
<dbReference type="EMBL" id="CABWMV010000027">
    <property type="protein sequence ID" value="VXD07060.1"/>
    <property type="molecule type" value="Genomic_DNA"/>
</dbReference>
<reference evidence="1 2" key="1">
    <citation type="submission" date="2019-10" db="EMBL/GenBank/DDBJ databases">
        <authorList>
            <person name="Karimi E."/>
        </authorList>
    </citation>
    <scope>NUCLEOTIDE SEQUENCE [LARGE SCALE GENOMIC DNA]</scope>
    <source>
        <strain evidence="1">Sphingobacterium sp. 8BC</strain>
    </source>
</reference>